<evidence type="ECO:0000256" key="2">
    <source>
        <dbReference type="ARBA" id="ARBA00005336"/>
    </source>
</evidence>
<evidence type="ECO:0000313" key="7">
    <source>
        <dbReference type="EMBL" id="ERF60930.1"/>
    </source>
</evidence>
<dbReference type="InterPro" id="IPR001764">
    <property type="entry name" value="Glyco_hydro_3_N"/>
</dbReference>
<evidence type="ECO:0000259" key="6">
    <source>
        <dbReference type="Pfam" id="PF00933"/>
    </source>
</evidence>
<dbReference type="InterPro" id="IPR036962">
    <property type="entry name" value="Glyco_hydro_3_N_sf"/>
</dbReference>
<reference evidence="9 10" key="1">
    <citation type="submission" date="2013-08" db="EMBL/GenBank/DDBJ databases">
        <authorList>
            <person name="Durkin A.S."/>
            <person name="Haft D.R."/>
            <person name="McCorrison J."/>
            <person name="Torralba M."/>
            <person name="Gillis M."/>
            <person name="Haft D.H."/>
            <person name="Methe B."/>
            <person name="Sutton G."/>
            <person name="Nelson K.E."/>
        </authorList>
    </citation>
    <scope>NUCLEOTIDE SEQUENCE [LARGE SCALE GENOMIC DNA]</scope>
    <source>
        <strain evidence="8 10">ATCC 35536</strain>
        <strain evidence="7 9">VPI DR56BR1116</strain>
    </source>
</reference>
<evidence type="ECO:0000313" key="10">
    <source>
        <dbReference type="Proteomes" id="UP000016646"/>
    </source>
</evidence>
<sequence length="477" mass="52244">MRSVRNGVAFFLITAFVFVSCSVSERRQMRRDGLMRDGARTVHEDVAAVLTAKREAVFSYVESLTIEEQVAQLFMENLVGDDVFTPVEWTDSSRSKALMPGGYIFFSYNIADTPEKIINFTDSIFSYCALHDCIPPYLALDQEGGDVCRLKAVSGKLPANGVVSEFFSISDAYRLYSLQALQMRLLGFTVNIAPVVEVRTESNEAFIGERSFGDADSVVAYGIAALNALQNNGVAAVIKHFPGNTNTDPHTGLPEIDISESEFNKTVRYPFFRLISLGSAGVLMSHARISLADSHTPACLSHVWIGDKLRGDLGFKGLVFSDDIFMAALAENGYPPERAALSAIEAGVDVIMISKKKFAREHALLVSRAKEDDAFAKRIEESARRVIDFKIERGILVLEKTGGVWHVVSAFASPYIDSAVQSGSAIRYDGEAGGEIGRARVEAFRTAKKENDELVAEVYSARQTRVSAAGSERNAKL</sequence>
<gene>
    <name evidence="8" type="ORF">HMPREF0860_2128</name>
    <name evidence="7" type="ORF">HMPREF1325_0838</name>
</gene>
<keyword evidence="5" id="KW-0326">Glycosidase</keyword>
<dbReference type="eggNOG" id="COG1472">
    <property type="taxonomic scope" value="Bacteria"/>
</dbReference>
<proteinExistence type="inferred from homology"/>
<dbReference type="Pfam" id="PF00933">
    <property type="entry name" value="Glyco_hydro_3"/>
    <property type="match status" value="1"/>
</dbReference>
<dbReference type="RefSeq" id="WP_021330145.1">
    <property type="nucleotide sequence ID" value="NZ_AUZJ01000023.1"/>
</dbReference>
<dbReference type="EMBL" id="AUZJ01000023">
    <property type="protein sequence ID" value="ERF60930.1"/>
    <property type="molecule type" value="Genomic_DNA"/>
</dbReference>
<dbReference type="PROSITE" id="PS51257">
    <property type="entry name" value="PROKAR_LIPOPROTEIN"/>
    <property type="match status" value="1"/>
</dbReference>
<comment type="catalytic activity">
    <reaction evidence="1">
        <text>Hydrolysis of terminal non-reducing N-acetyl-D-hexosamine residues in N-acetyl-beta-D-hexosaminides.</text>
        <dbReference type="EC" id="3.2.1.52"/>
    </reaction>
</comment>
<keyword evidence="10" id="KW-1185">Reference proteome</keyword>
<keyword evidence="4 7" id="KW-0378">Hydrolase</keyword>
<organism evidence="7 9">
    <name type="scientific">Treponema socranskii subsp. socranskii VPI DR56BR1116 = ATCC 35536</name>
    <dbReference type="NCBI Taxonomy" id="1125725"/>
    <lineage>
        <taxon>Bacteria</taxon>
        <taxon>Pseudomonadati</taxon>
        <taxon>Spirochaetota</taxon>
        <taxon>Spirochaetia</taxon>
        <taxon>Spirochaetales</taxon>
        <taxon>Treponemataceae</taxon>
        <taxon>Treponema</taxon>
    </lineage>
</organism>
<evidence type="ECO:0000256" key="5">
    <source>
        <dbReference type="ARBA" id="ARBA00023295"/>
    </source>
</evidence>
<evidence type="ECO:0000256" key="3">
    <source>
        <dbReference type="ARBA" id="ARBA00012663"/>
    </source>
</evidence>
<accession>U1GSI8</accession>
<dbReference type="STRING" id="1125725.HMPREF1325_0838"/>
<protein>
    <recommendedName>
        <fullName evidence="3">beta-N-acetylhexosaminidase</fullName>
        <ecNumber evidence="3">3.2.1.52</ecNumber>
    </recommendedName>
</protein>
<feature type="domain" description="Glycoside hydrolase family 3 N-terminal" evidence="6">
    <location>
        <begin position="101"/>
        <end position="387"/>
    </location>
</feature>
<dbReference type="InterPro" id="IPR050226">
    <property type="entry name" value="NagZ_Beta-hexosaminidase"/>
</dbReference>
<dbReference type="EMBL" id="AVQI01000068">
    <property type="protein sequence ID" value="ERK00144.1"/>
    <property type="molecule type" value="Genomic_DNA"/>
</dbReference>
<dbReference type="SUPFAM" id="SSF51445">
    <property type="entry name" value="(Trans)glycosidases"/>
    <property type="match status" value="1"/>
</dbReference>
<dbReference type="AlphaFoldDB" id="U1GSI8"/>
<dbReference type="EC" id="3.2.1.52" evidence="3"/>
<evidence type="ECO:0000256" key="4">
    <source>
        <dbReference type="ARBA" id="ARBA00022801"/>
    </source>
</evidence>
<name>U1GSI8_TRESO</name>
<evidence type="ECO:0000256" key="1">
    <source>
        <dbReference type="ARBA" id="ARBA00001231"/>
    </source>
</evidence>
<evidence type="ECO:0000313" key="8">
    <source>
        <dbReference type="EMBL" id="ERK00144.1"/>
    </source>
</evidence>
<dbReference type="GO" id="GO:0009254">
    <property type="term" value="P:peptidoglycan turnover"/>
    <property type="evidence" value="ECO:0007669"/>
    <property type="project" value="TreeGrafter"/>
</dbReference>
<comment type="similarity">
    <text evidence="2">Belongs to the glycosyl hydrolase 3 family.</text>
</comment>
<dbReference type="PATRIC" id="fig|1125725.3.peg.1089"/>
<dbReference type="GO" id="GO:0005975">
    <property type="term" value="P:carbohydrate metabolic process"/>
    <property type="evidence" value="ECO:0007669"/>
    <property type="project" value="InterPro"/>
</dbReference>
<dbReference type="InterPro" id="IPR017853">
    <property type="entry name" value="GH"/>
</dbReference>
<dbReference type="Gene3D" id="3.20.20.300">
    <property type="entry name" value="Glycoside hydrolase, family 3, N-terminal domain"/>
    <property type="match status" value="1"/>
</dbReference>
<evidence type="ECO:0000313" key="9">
    <source>
        <dbReference type="Proteomes" id="UP000016412"/>
    </source>
</evidence>
<dbReference type="Proteomes" id="UP000016646">
    <property type="component" value="Unassembled WGS sequence"/>
</dbReference>
<comment type="caution">
    <text evidence="7">The sequence shown here is derived from an EMBL/GenBank/DDBJ whole genome shotgun (WGS) entry which is preliminary data.</text>
</comment>
<dbReference type="Proteomes" id="UP000016412">
    <property type="component" value="Unassembled WGS sequence"/>
</dbReference>
<dbReference type="PANTHER" id="PTHR30480">
    <property type="entry name" value="BETA-HEXOSAMINIDASE-RELATED"/>
    <property type="match status" value="1"/>
</dbReference>
<dbReference type="PANTHER" id="PTHR30480:SF13">
    <property type="entry name" value="BETA-HEXOSAMINIDASE"/>
    <property type="match status" value="1"/>
</dbReference>
<dbReference type="GO" id="GO:0004563">
    <property type="term" value="F:beta-N-acetylhexosaminidase activity"/>
    <property type="evidence" value="ECO:0007669"/>
    <property type="project" value="UniProtKB-EC"/>
</dbReference>